<accession>A0A0F9PDX9</accession>
<dbReference type="AlphaFoldDB" id="A0A0F9PDX9"/>
<name>A0A0F9PDX9_9ZZZZ</name>
<reference evidence="1" key="1">
    <citation type="journal article" date="2015" name="Nature">
        <title>Complex archaea that bridge the gap between prokaryotes and eukaryotes.</title>
        <authorList>
            <person name="Spang A."/>
            <person name="Saw J.H."/>
            <person name="Jorgensen S.L."/>
            <person name="Zaremba-Niedzwiedzka K."/>
            <person name="Martijn J."/>
            <person name="Lind A.E."/>
            <person name="van Eijk R."/>
            <person name="Schleper C."/>
            <person name="Guy L."/>
            <person name="Ettema T.J."/>
        </authorList>
    </citation>
    <scope>NUCLEOTIDE SEQUENCE</scope>
</reference>
<organism evidence="1">
    <name type="scientific">marine sediment metagenome</name>
    <dbReference type="NCBI Taxonomy" id="412755"/>
    <lineage>
        <taxon>unclassified sequences</taxon>
        <taxon>metagenomes</taxon>
        <taxon>ecological metagenomes</taxon>
    </lineage>
</organism>
<sequence>MGKKIRYSLKYNKTFGYSATWKEGDKQVIIDKLKEECLHSIKYTLQHLSELPDDKLLEILEEQEYDE</sequence>
<gene>
    <name evidence="1" type="ORF">LCGC14_0912700</name>
</gene>
<protein>
    <submittedName>
        <fullName evidence="1">Uncharacterized protein</fullName>
    </submittedName>
</protein>
<proteinExistence type="predicted"/>
<dbReference type="EMBL" id="LAZR01003038">
    <property type="protein sequence ID" value="KKN22687.1"/>
    <property type="molecule type" value="Genomic_DNA"/>
</dbReference>
<evidence type="ECO:0000313" key="1">
    <source>
        <dbReference type="EMBL" id="KKN22687.1"/>
    </source>
</evidence>
<comment type="caution">
    <text evidence="1">The sequence shown here is derived from an EMBL/GenBank/DDBJ whole genome shotgun (WGS) entry which is preliminary data.</text>
</comment>